<dbReference type="AlphaFoldDB" id="A0AAD3SVB9"/>
<dbReference type="Proteomes" id="UP001279734">
    <property type="component" value="Unassembled WGS sequence"/>
</dbReference>
<comment type="caution">
    <text evidence="1">The sequence shown here is derived from an EMBL/GenBank/DDBJ whole genome shotgun (WGS) entry which is preliminary data.</text>
</comment>
<organism evidence="1 2">
    <name type="scientific">Nepenthes gracilis</name>
    <name type="common">Slender pitcher plant</name>
    <dbReference type="NCBI Taxonomy" id="150966"/>
    <lineage>
        <taxon>Eukaryota</taxon>
        <taxon>Viridiplantae</taxon>
        <taxon>Streptophyta</taxon>
        <taxon>Embryophyta</taxon>
        <taxon>Tracheophyta</taxon>
        <taxon>Spermatophyta</taxon>
        <taxon>Magnoliopsida</taxon>
        <taxon>eudicotyledons</taxon>
        <taxon>Gunneridae</taxon>
        <taxon>Pentapetalae</taxon>
        <taxon>Caryophyllales</taxon>
        <taxon>Nepenthaceae</taxon>
        <taxon>Nepenthes</taxon>
    </lineage>
</organism>
<evidence type="ECO:0000313" key="2">
    <source>
        <dbReference type="Proteomes" id="UP001279734"/>
    </source>
</evidence>
<reference evidence="1" key="1">
    <citation type="submission" date="2023-05" db="EMBL/GenBank/DDBJ databases">
        <title>Nepenthes gracilis genome sequencing.</title>
        <authorList>
            <person name="Fukushima K."/>
        </authorList>
    </citation>
    <scope>NUCLEOTIDE SEQUENCE</scope>
    <source>
        <strain evidence="1">SING2019-196</strain>
    </source>
</reference>
<dbReference type="EMBL" id="BSYO01000018">
    <property type="protein sequence ID" value="GMH17755.1"/>
    <property type="molecule type" value="Genomic_DNA"/>
</dbReference>
<keyword evidence="2" id="KW-1185">Reference proteome</keyword>
<name>A0AAD3SVB9_NEPGR</name>
<sequence length="102" mass="10917">MEPGVNKRSPISDELIEDHILVVVEGREFCSAHVDFPGVILVPEQAEVESDSKELPADVVDVPSAENVAAGQGVAIDSPSCHPVPPARWCVDAPELRELLPV</sequence>
<gene>
    <name evidence="1" type="ORF">Nepgr_019596</name>
</gene>
<proteinExistence type="predicted"/>
<evidence type="ECO:0000313" key="1">
    <source>
        <dbReference type="EMBL" id="GMH17755.1"/>
    </source>
</evidence>
<protein>
    <submittedName>
        <fullName evidence="1">Uncharacterized protein</fullName>
    </submittedName>
</protein>
<accession>A0AAD3SVB9</accession>